<organism evidence="4 5">
    <name type="scientific">Candidatus Allocopromorpha excrementigallinarum</name>
    <dbReference type="NCBI Taxonomy" id="2840742"/>
    <lineage>
        <taxon>Bacteria</taxon>
        <taxon>Bacillati</taxon>
        <taxon>Bacillota</taxon>
        <taxon>Clostridia</taxon>
        <taxon>Eubacteriales</taxon>
        <taxon>Eubacteriaceae</taxon>
        <taxon>Eubacteriaceae incertae sedis</taxon>
        <taxon>Candidatus Allocopromorpha</taxon>
    </lineage>
</organism>
<feature type="transmembrane region" description="Helical" evidence="2">
    <location>
        <begin position="121"/>
        <end position="147"/>
    </location>
</feature>
<dbReference type="SUPFAM" id="SSF46934">
    <property type="entry name" value="UBA-like"/>
    <property type="match status" value="1"/>
</dbReference>
<sequence>MDNLEKVEKLREKADISYDEARRILEECGWDLLEAVVKLEAEGRLSGAASSYQTKGDPEGDGPRDPVQVAETYDNYQKEKNKKEKSALRSLWEGIKYICRKGCENSFFAKKDGTVVIDIPVILLVILMICFFWILLIVMAIGLFFGFSYGFSGPELGSDSVNSAMDKASQMAENIKAEVKEEGKDHKN</sequence>
<dbReference type="CDD" id="cd14360">
    <property type="entry name" value="UBA_NAC_like_bac"/>
    <property type="match status" value="1"/>
</dbReference>
<reference evidence="4" key="1">
    <citation type="submission" date="2020-10" db="EMBL/GenBank/DDBJ databases">
        <authorList>
            <person name="Gilroy R."/>
        </authorList>
    </citation>
    <scope>NUCLEOTIDE SEQUENCE</scope>
    <source>
        <strain evidence="4">ChiHcec3-6078</strain>
    </source>
</reference>
<name>A0A9D1L6D7_9FIRM</name>
<comment type="caution">
    <text evidence="4">The sequence shown here is derived from an EMBL/GenBank/DDBJ whole genome shotgun (WGS) entry which is preliminary data.</text>
</comment>
<evidence type="ECO:0000313" key="5">
    <source>
        <dbReference type="Proteomes" id="UP000824090"/>
    </source>
</evidence>
<feature type="domain" description="DUF4342" evidence="3">
    <location>
        <begin position="78"/>
        <end position="144"/>
    </location>
</feature>
<keyword evidence="2" id="KW-0472">Membrane</keyword>
<dbReference type="InterPro" id="IPR025642">
    <property type="entry name" value="DUF4342"/>
</dbReference>
<dbReference type="AlphaFoldDB" id="A0A9D1L6D7"/>
<protein>
    <submittedName>
        <fullName evidence="4">DUF4342 domain-containing protein</fullName>
    </submittedName>
</protein>
<dbReference type="EMBL" id="DVMP01000014">
    <property type="protein sequence ID" value="HIU24997.1"/>
    <property type="molecule type" value="Genomic_DNA"/>
</dbReference>
<dbReference type="InterPro" id="IPR009060">
    <property type="entry name" value="UBA-like_sf"/>
</dbReference>
<dbReference type="Proteomes" id="UP000824090">
    <property type="component" value="Unassembled WGS sequence"/>
</dbReference>
<evidence type="ECO:0000313" key="4">
    <source>
        <dbReference type="EMBL" id="HIU24997.1"/>
    </source>
</evidence>
<reference evidence="4" key="2">
    <citation type="journal article" date="2021" name="PeerJ">
        <title>Extensive microbial diversity within the chicken gut microbiome revealed by metagenomics and culture.</title>
        <authorList>
            <person name="Gilroy R."/>
            <person name="Ravi A."/>
            <person name="Getino M."/>
            <person name="Pursley I."/>
            <person name="Horton D.L."/>
            <person name="Alikhan N.F."/>
            <person name="Baker D."/>
            <person name="Gharbi K."/>
            <person name="Hall N."/>
            <person name="Watson M."/>
            <person name="Adriaenssens E.M."/>
            <person name="Foster-Nyarko E."/>
            <person name="Jarju S."/>
            <person name="Secka A."/>
            <person name="Antonio M."/>
            <person name="Oren A."/>
            <person name="Chaudhuri R.R."/>
            <person name="La Ragione R."/>
            <person name="Hildebrand F."/>
            <person name="Pallen M.J."/>
        </authorList>
    </citation>
    <scope>NUCLEOTIDE SEQUENCE</scope>
    <source>
        <strain evidence="4">ChiHcec3-6078</strain>
    </source>
</reference>
<gene>
    <name evidence="4" type="ORF">IAC50_00670</name>
</gene>
<evidence type="ECO:0000259" key="3">
    <source>
        <dbReference type="Pfam" id="PF14242"/>
    </source>
</evidence>
<feature type="region of interest" description="Disordered" evidence="1">
    <location>
        <begin position="45"/>
        <end position="67"/>
    </location>
</feature>
<dbReference type="Pfam" id="PF14242">
    <property type="entry name" value="DUF4342"/>
    <property type="match status" value="1"/>
</dbReference>
<dbReference type="Gene3D" id="1.10.8.10">
    <property type="entry name" value="DNA helicase RuvA subunit, C-terminal domain"/>
    <property type="match status" value="1"/>
</dbReference>
<evidence type="ECO:0000256" key="2">
    <source>
        <dbReference type="SAM" id="Phobius"/>
    </source>
</evidence>
<keyword evidence="2" id="KW-0812">Transmembrane</keyword>
<evidence type="ECO:0000256" key="1">
    <source>
        <dbReference type="SAM" id="MobiDB-lite"/>
    </source>
</evidence>
<keyword evidence="2" id="KW-1133">Transmembrane helix</keyword>
<accession>A0A9D1L6D7</accession>
<proteinExistence type="predicted"/>